<dbReference type="OrthoDB" id="9970191at2"/>
<protein>
    <submittedName>
        <fullName evidence="2">Uncharacterized protein</fullName>
    </submittedName>
</protein>
<proteinExistence type="predicted"/>
<keyword evidence="1" id="KW-0812">Transmembrane</keyword>
<dbReference type="Proteomes" id="UP000272464">
    <property type="component" value="Unassembled WGS sequence"/>
</dbReference>
<dbReference type="AlphaFoldDB" id="A0A433XD95"/>
<dbReference type="RefSeq" id="WP_127199208.1">
    <property type="nucleotide sequence ID" value="NZ_RZNX01000003.1"/>
</dbReference>
<reference evidence="2 3" key="1">
    <citation type="submission" date="2018-12" db="EMBL/GenBank/DDBJ databases">
        <authorList>
            <person name="Sun L."/>
            <person name="Chen Z."/>
        </authorList>
    </citation>
    <scope>NUCLEOTIDE SEQUENCE [LARGE SCALE GENOMIC DNA]</scope>
    <source>
        <strain evidence="2 3">3-5-3</strain>
    </source>
</reference>
<sequence length="92" mass="10551">MKGTYLKATIIQGSVVALIVEIILFAINYPLVVSMLNIKKTEDYSFQDSYFVVYRGILENTPKLAALFWIVVVFAAIVITYAVLKWLWFKLI</sequence>
<keyword evidence="3" id="KW-1185">Reference proteome</keyword>
<feature type="transmembrane region" description="Helical" evidence="1">
    <location>
        <begin position="66"/>
        <end position="88"/>
    </location>
</feature>
<gene>
    <name evidence="2" type="ORF">EJP77_10615</name>
</gene>
<accession>A0A433XD95</accession>
<keyword evidence="1" id="KW-0472">Membrane</keyword>
<feature type="transmembrane region" description="Helical" evidence="1">
    <location>
        <begin position="12"/>
        <end position="32"/>
    </location>
</feature>
<dbReference type="EMBL" id="RZNX01000003">
    <property type="protein sequence ID" value="RUT31828.1"/>
    <property type="molecule type" value="Genomic_DNA"/>
</dbReference>
<keyword evidence="1" id="KW-1133">Transmembrane helix</keyword>
<evidence type="ECO:0000313" key="3">
    <source>
        <dbReference type="Proteomes" id="UP000272464"/>
    </source>
</evidence>
<name>A0A433XD95_9BACL</name>
<comment type="caution">
    <text evidence="2">The sequence shown here is derived from an EMBL/GenBank/DDBJ whole genome shotgun (WGS) entry which is preliminary data.</text>
</comment>
<evidence type="ECO:0000313" key="2">
    <source>
        <dbReference type="EMBL" id="RUT31828.1"/>
    </source>
</evidence>
<evidence type="ECO:0000256" key="1">
    <source>
        <dbReference type="SAM" id="Phobius"/>
    </source>
</evidence>
<organism evidence="2 3">
    <name type="scientific">Paenibacillus zeisoli</name>
    <dbReference type="NCBI Taxonomy" id="2496267"/>
    <lineage>
        <taxon>Bacteria</taxon>
        <taxon>Bacillati</taxon>
        <taxon>Bacillota</taxon>
        <taxon>Bacilli</taxon>
        <taxon>Bacillales</taxon>
        <taxon>Paenibacillaceae</taxon>
        <taxon>Paenibacillus</taxon>
    </lineage>
</organism>